<organism evidence="1 2">
    <name type="scientific">Rhodococcus aetherivorans</name>
    <dbReference type="NCBI Taxonomy" id="191292"/>
    <lineage>
        <taxon>Bacteria</taxon>
        <taxon>Bacillati</taxon>
        <taxon>Actinomycetota</taxon>
        <taxon>Actinomycetes</taxon>
        <taxon>Mycobacteriales</taxon>
        <taxon>Nocardiaceae</taxon>
        <taxon>Rhodococcus</taxon>
    </lineage>
</organism>
<dbReference type="Gene3D" id="1.20.120.450">
    <property type="entry name" value="dinb family like domain"/>
    <property type="match status" value="1"/>
</dbReference>
<dbReference type="Pfam" id="PF08020">
    <property type="entry name" value="DUF1706"/>
    <property type="match status" value="1"/>
</dbReference>
<dbReference type="PANTHER" id="PTHR40658">
    <property type="match status" value="1"/>
</dbReference>
<name>A0A059ML25_9NOCA</name>
<proteinExistence type="predicted"/>
<dbReference type="AlphaFoldDB" id="A0A059ML25"/>
<dbReference type="GeneID" id="83619999"/>
<sequence length="169" mass="19238">MPVPHTEDELLRALTETYGALTRALQRVPVERAREASLPGHRTGTRMSPADLVAYLIGWNELVVSWHDDRARGIEPQLPAPGFTWNQLGSPAQKFYRDHADVPWPQLLQRLDAAHDRIVALVRGLDNGELYGAPWYRTYTAGRMIQLNTSSPYTNARRRLRTWLRADGL</sequence>
<dbReference type="Proteomes" id="UP001163947">
    <property type="component" value="Chromosome"/>
</dbReference>
<dbReference type="SUPFAM" id="SSF109854">
    <property type="entry name" value="DinB/YfiT-like putative metalloenzymes"/>
    <property type="match status" value="1"/>
</dbReference>
<dbReference type="RefSeq" id="WP_029545942.1">
    <property type="nucleotide sequence ID" value="NZ_CM002177.1"/>
</dbReference>
<gene>
    <name evidence="1" type="ORF">OCS65_06240</name>
</gene>
<dbReference type="InterPro" id="IPR034660">
    <property type="entry name" value="DinB/YfiT-like"/>
</dbReference>
<dbReference type="InterPro" id="IPR012550">
    <property type="entry name" value="DUF1706"/>
</dbReference>
<protein>
    <submittedName>
        <fullName evidence="1">ClbS/DfsB family four-helix bundle protein</fullName>
    </submittedName>
</protein>
<dbReference type="PANTHER" id="PTHR40658:SF3">
    <property type="entry name" value="CLBS_DFSB FAMILY FOUR-HELIX BUNDLE PROTEIN"/>
    <property type="match status" value="1"/>
</dbReference>
<dbReference type="EMBL" id="CP106982">
    <property type="protein sequence ID" value="UYF95358.1"/>
    <property type="molecule type" value="Genomic_DNA"/>
</dbReference>
<accession>A0A059ML25</accession>
<reference evidence="1" key="1">
    <citation type="submission" date="2022-09" db="EMBL/GenBank/DDBJ databases">
        <title>The genome sequence of Rhodococcus aetherivorans N1.</title>
        <authorList>
            <person name="Jiang W."/>
        </authorList>
    </citation>
    <scope>NUCLEOTIDE SEQUENCE</scope>
    <source>
        <strain evidence="1">N1</strain>
    </source>
</reference>
<evidence type="ECO:0000313" key="1">
    <source>
        <dbReference type="EMBL" id="UYF95358.1"/>
    </source>
</evidence>
<evidence type="ECO:0000313" key="2">
    <source>
        <dbReference type="Proteomes" id="UP001163947"/>
    </source>
</evidence>